<dbReference type="AlphaFoldDB" id="A0A154P896"/>
<feature type="compositionally biased region" description="Pro residues" evidence="1">
    <location>
        <begin position="86"/>
        <end position="99"/>
    </location>
</feature>
<feature type="region of interest" description="Disordered" evidence="1">
    <location>
        <begin position="66"/>
        <end position="103"/>
    </location>
</feature>
<protein>
    <submittedName>
        <fullName evidence="2">Uncharacterized protein</fullName>
    </submittedName>
</protein>
<name>A0A154P896_DUFNO</name>
<proteinExistence type="predicted"/>
<sequence>MGPRNPPGGDRRERVRARSPGSPGAVTFFFSPSDPGGLIRRAGKASATWNPTSRDRKPIVSAVPAERANHPKSRVRHVHNTDPGKPEPPAIHIPNPTTPIRPQTAPPCAAAIKIPPHEWCIPACPAFIIDTARAFYGTSLLAAAKRIDSEIYDPGPWYGGGGDLRRFHAWREKRGGSGPDQACWLHGRQLPAGLPPPRIIPDGGASETGLEEGGATAGQGAGGEETRQTNRRRKRTGTEERGSARAASSREAGRRTAPFSGYPVKISAKKYTIEPRPSPNDSRRGKKMWNR</sequence>
<keyword evidence="3" id="KW-1185">Reference proteome</keyword>
<feature type="compositionally biased region" description="Gly residues" evidence="1">
    <location>
        <begin position="211"/>
        <end position="223"/>
    </location>
</feature>
<organism evidence="2 3">
    <name type="scientific">Dufourea novaeangliae</name>
    <name type="common">Sweat bee</name>
    <dbReference type="NCBI Taxonomy" id="178035"/>
    <lineage>
        <taxon>Eukaryota</taxon>
        <taxon>Metazoa</taxon>
        <taxon>Ecdysozoa</taxon>
        <taxon>Arthropoda</taxon>
        <taxon>Hexapoda</taxon>
        <taxon>Insecta</taxon>
        <taxon>Pterygota</taxon>
        <taxon>Neoptera</taxon>
        <taxon>Endopterygota</taxon>
        <taxon>Hymenoptera</taxon>
        <taxon>Apocrita</taxon>
        <taxon>Aculeata</taxon>
        <taxon>Apoidea</taxon>
        <taxon>Anthophila</taxon>
        <taxon>Halictidae</taxon>
        <taxon>Rophitinae</taxon>
        <taxon>Dufourea</taxon>
    </lineage>
</organism>
<dbReference type="EMBL" id="KQ434839">
    <property type="protein sequence ID" value="KZC08071.1"/>
    <property type="molecule type" value="Genomic_DNA"/>
</dbReference>
<dbReference type="Proteomes" id="UP000076502">
    <property type="component" value="Unassembled WGS sequence"/>
</dbReference>
<feature type="region of interest" description="Disordered" evidence="1">
    <location>
        <begin position="172"/>
        <end position="291"/>
    </location>
</feature>
<evidence type="ECO:0000256" key="1">
    <source>
        <dbReference type="SAM" id="MobiDB-lite"/>
    </source>
</evidence>
<accession>A0A154P896</accession>
<reference evidence="2 3" key="1">
    <citation type="submission" date="2015-07" db="EMBL/GenBank/DDBJ databases">
        <title>The genome of Dufourea novaeangliae.</title>
        <authorList>
            <person name="Pan H."/>
            <person name="Kapheim K."/>
        </authorList>
    </citation>
    <scope>NUCLEOTIDE SEQUENCE [LARGE SCALE GENOMIC DNA]</scope>
    <source>
        <strain evidence="2">0120121106</strain>
        <tissue evidence="2">Whole body</tissue>
    </source>
</reference>
<feature type="region of interest" description="Disordered" evidence="1">
    <location>
        <begin position="1"/>
        <end position="35"/>
    </location>
</feature>
<gene>
    <name evidence="2" type="ORF">WN55_09134</name>
</gene>
<evidence type="ECO:0000313" key="3">
    <source>
        <dbReference type="Proteomes" id="UP000076502"/>
    </source>
</evidence>
<evidence type="ECO:0000313" key="2">
    <source>
        <dbReference type="EMBL" id="KZC08071.1"/>
    </source>
</evidence>